<reference evidence="8 9" key="1">
    <citation type="submission" date="2020-04" db="EMBL/GenBank/DDBJ databases">
        <title>Pseudoalteromonas caenipelagi sp. nov., isolated from a tidal flat.</title>
        <authorList>
            <person name="Park S."/>
            <person name="Yoon J.-H."/>
        </authorList>
    </citation>
    <scope>NUCLEOTIDE SEQUENCE [LARGE SCALE GENOMIC DNA]</scope>
    <source>
        <strain evidence="8 9">JBTF-M23</strain>
    </source>
</reference>
<dbReference type="PANTHER" id="PTHR33567:SF3">
    <property type="entry name" value="CHROMATE ION TRANSPORTER (EUROFUNG)"/>
    <property type="match status" value="1"/>
</dbReference>
<feature type="transmembrane region" description="Helical" evidence="7">
    <location>
        <begin position="107"/>
        <end position="127"/>
    </location>
</feature>
<feature type="transmembrane region" description="Helical" evidence="7">
    <location>
        <begin position="243"/>
        <end position="266"/>
    </location>
</feature>
<keyword evidence="4 7" id="KW-0812">Transmembrane</keyword>
<dbReference type="GO" id="GO:0005886">
    <property type="term" value="C:plasma membrane"/>
    <property type="evidence" value="ECO:0007669"/>
    <property type="project" value="UniProtKB-SubCell"/>
</dbReference>
<dbReference type="InterPro" id="IPR003370">
    <property type="entry name" value="Chromate_transpt"/>
</dbReference>
<evidence type="ECO:0000256" key="1">
    <source>
        <dbReference type="ARBA" id="ARBA00004651"/>
    </source>
</evidence>
<feature type="transmembrane region" description="Helical" evidence="7">
    <location>
        <begin position="359"/>
        <end position="376"/>
    </location>
</feature>
<keyword evidence="6 7" id="KW-0472">Membrane</keyword>
<feature type="transmembrane region" description="Helical" evidence="7">
    <location>
        <begin position="185"/>
        <end position="205"/>
    </location>
</feature>
<dbReference type="Pfam" id="PF02417">
    <property type="entry name" value="Chromate_transp"/>
    <property type="match status" value="2"/>
</dbReference>
<keyword evidence="9" id="KW-1185">Reference proteome</keyword>
<evidence type="ECO:0000256" key="6">
    <source>
        <dbReference type="ARBA" id="ARBA00023136"/>
    </source>
</evidence>
<evidence type="ECO:0000256" key="7">
    <source>
        <dbReference type="SAM" id="Phobius"/>
    </source>
</evidence>
<comment type="subcellular location">
    <subcellularLocation>
        <location evidence="1">Cell membrane</location>
        <topology evidence="1">Multi-pass membrane protein</topology>
    </subcellularLocation>
</comment>
<keyword evidence="3" id="KW-1003">Cell membrane</keyword>
<feature type="transmembrane region" description="Helical" evidence="7">
    <location>
        <begin position="334"/>
        <end position="352"/>
    </location>
</feature>
<evidence type="ECO:0000313" key="9">
    <source>
        <dbReference type="Proteomes" id="UP000586305"/>
    </source>
</evidence>
<dbReference type="RefSeq" id="WP_171627978.1">
    <property type="nucleotide sequence ID" value="NZ_JABBPG010000013.1"/>
</dbReference>
<feature type="transmembrane region" description="Helical" evidence="7">
    <location>
        <begin position="308"/>
        <end position="328"/>
    </location>
</feature>
<comment type="caution">
    <text evidence="8">The sequence shown here is derived from an EMBL/GenBank/DDBJ whole genome shotgun (WGS) entry which is preliminary data.</text>
</comment>
<dbReference type="PIRSF" id="PIRSF004810">
    <property type="entry name" value="ChrA"/>
    <property type="match status" value="1"/>
</dbReference>
<feature type="transmembrane region" description="Helical" evidence="7">
    <location>
        <begin position="6"/>
        <end position="27"/>
    </location>
</feature>
<keyword evidence="5 7" id="KW-1133">Transmembrane helix</keyword>
<evidence type="ECO:0000256" key="4">
    <source>
        <dbReference type="ARBA" id="ARBA00022692"/>
    </source>
</evidence>
<organism evidence="8 9">
    <name type="scientific">Pseudoalteromonas caenipelagi</name>
    <dbReference type="NCBI Taxonomy" id="2726988"/>
    <lineage>
        <taxon>Bacteria</taxon>
        <taxon>Pseudomonadati</taxon>
        <taxon>Pseudomonadota</taxon>
        <taxon>Gammaproteobacteria</taxon>
        <taxon>Alteromonadales</taxon>
        <taxon>Pseudoalteromonadaceae</taxon>
        <taxon>Pseudoalteromonas</taxon>
    </lineage>
</organism>
<proteinExistence type="inferred from homology"/>
<dbReference type="InterPro" id="IPR014047">
    <property type="entry name" value="Chr_Tranpt_l_chain"/>
</dbReference>
<protein>
    <submittedName>
        <fullName evidence="8">Chromate efflux transporter</fullName>
    </submittedName>
</protein>
<dbReference type="PANTHER" id="PTHR33567">
    <property type="entry name" value="CHROMATE ION TRANSPORTER (EUROFUNG)"/>
    <property type="match status" value="1"/>
</dbReference>
<dbReference type="AlphaFoldDB" id="A0A849VI20"/>
<comment type="similarity">
    <text evidence="2">Belongs to the chromate ion transporter (CHR) (TC 2.A.51) family.</text>
</comment>
<evidence type="ECO:0000256" key="2">
    <source>
        <dbReference type="ARBA" id="ARBA00005262"/>
    </source>
</evidence>
<feature type="transmembrane region" description="Helical" evidence="7">
    <location>
        <begin position="211"/>
        <end position="231"/>
    </location>
</feature>
<dbReference type="GO" id="GO:0015109">
    <property type="term" value="F:chromate transmembrane transporter activity"/>
    <property type="evidence" value="ECO:0007669"/>
    <property type="project" value="InterPro"/>
</dbReference>
<name>A0A849VI20_9GAMM</name>
<dbReference type="NCBIfam" id="TIGR00937">
    <property type="entry name" value="2A51"/>
    <property type="match status" value="1"/>
</dbReference>
<evidence type="ECO:0000313" key="8">
    <source>
        <dbReference type="EMBL" id="NOU52926.1"/>
    </source>
</evidence>
<gene>
    <name evidence="8" type="primary">chrA</name>
    <name evidence="8" type="ORF">HG263_20710</name>
</gene>
<accession>A0A849VI20</accession>
<sequence length="377" mass="40566">MALSIFYQFFLLGCTSFGGPAAHLGIFKKHFVDNLGWIRNEQYGAMISLSQILPGPGSSQVGFAIGLERGGIIGGIAAFIGFTLPSFLIMLMLAMTTSQMHGALDNIISGLKLFAVVIVADAILSMANSFCKTIPLKVVTFTSTLILLTFPNLHAQLWLLASTALIACIYRFSNVPDSPKTITSTPNWPVLALFFGLFVLTFFSLPNDTFAQFYQAGALVFGGGHVVLPLLQNTVPQLAQESFLTAYAAAQAVPGPMFSIATFLGAELDATHSIISALQATIAIFLPGLLLMWACHHNWQSLSSLPRFASITAALNAAVVGLLGAAFYNPIWQSAIHSVWHIAAVIAGFALLKYFKPPIWMMLLLFSVLGMLLPHLP</sequence>
<evidence type="ECO:0000256" key="3">
    <source>
        <dbReference type="ARBA" id="ARBA00022475"/>
    </source>
</evidence>
<dbReference type="Proteomes" id="UP000586305">
    <property type="component" value="Unassembled WGS sequence"/>
</dbReference>
<feature type="transmembrane region" description="Helical" evidence="7">
    <location>
        <begin position="272"/>
        <end position="296"/>
    </location>
</feature>
<dbReference type="EMBL" id="JABBPG010000013">
    <property type="protein sequence ID" value="NOU52926.1"/>
    <property type="molecule type" value="Genomic_DNA"/>
</dbReference>
<feature type="transmembrane region" description="Helical" evidence="7">
    <location>
        <begin position="72"/>
        <end position="95"/>
    </location>
</feature>
<evidence type="ECO:0000256" key="5">
    <source>
        <dbReference type="ARBA" id="ARBA00022989"/>
    </source>
</evidence>
<feature type="transmembrane region" description="Helical" evidence="7">
    <location>
        <begin position="156"/>
        <end position="173"/>
    </location>
</feature>